<comment type="subcellular location">
    <subcellularLocation>
        <location evidence="1">Secreted</location>
    </subcellularLocation>
</comment>
<dbReference type="GO" id="GO:0005769">
    <property type="term" value="C:early endosome"/>
    <property type="evidence" value="ECO:0007669"/>
    <property type="project" value="TreeGrafter"/>
</dbReference>
<protein>
    <recommendedName>
        <fullName evidence="4">Transferrin-like domain-containing protein</fullName>
    </recommendedName>
</protein>
<dbReference type="SMART" id="SM00094">
    <property type="entry name" value="TR_FER"/>
    <property type="match status" value="2"/>
</dbReference>
<dbReference type="FunFam" id="3.40.190.10:FF:000095">
    <property type="entry name" value="Lactotransferrin"/>
    <property type="match status" value="1"/>
</dbReference>
<dbReference type="PROSITE" id="PS00207">
    <property type="entry name" value="TRANSFERRIN_LIKE_3"/>
    <property type="match status" value="1"/>
</dbReference>
<dbReference type="GO" id="GO:0006826">
    <property type="term" value="P:iron ion transport"/>
    <property type="evidence" value="ECO:0007669"/>
    <property type="project" value="TreeGrafter"/>
</dbReference>
<name>A0A7R9B623_TIMSH</name>
<keyword evidence="2" id="KW-0964">Secreted</keyword>
<dbReference type="SUPFAM" id="SSF53850">
    <property type="entry name" value="Periplasmic binding protein-like II"/>
    <property type="match status" value="2"/>
</dbReference>
<dbReference type="Pfam" id="PF00405">
    <property type="entry name" value="Transferrin"/>
    <property type="match status" value="3"/>
</dbReference>
<gene>
    <name evidence="5" type="ORF">TSIB3V08_LOCUS10151</name>
</gene>
<dbReference type="GO" id="GO:0005615">
    <property type="term" value="C:extracellular space"/>
    <property type="evidence" value="ECO:0007669"/>
    <property type="project" value="TreeGrafter"/>
</dbReference>
<feature type="domain" description="Transferrin-like" evidence="4">
    <location>
        <begin position="136"/>
        <end position="503"/>
    </location>
</feature>
<dbReference type="AlphaFoldDB" id="A0A7R9B623"/>
<dbReference type="PRINTS" id="PR00422">
    <property type="entry name" value="TRANSFERRIN"/>
</dbReference>
<reference evidence="5" key="1">
    <citation type="submission" date="2020-11" db="EMBL/GenBank/DDBJ databases">
        <authorList>
            <person name="Tran Van P."/>
        </authorList>
    </citation>
    <scope>NUCLEOTIDE SEQUENCE</scope>
</reference>
<feature type="domain" description="Transferrin-like" evidence="4">
    <location>
        <begin position="510"/>
        <end position="854"/>
    </location>
</feature>
<dbReference type="PROSITE" id="PS00206">
    <property type="entry name" value="TRANSFERRIN_LIKE_2"/>
    <property type="match status" value="2"/>
</dbReference>
<dbReference type="CDD" id="cd13529">
    <property type="entry name" value="PBP2_transferrin"/>
    <property type="match status" value="2"/>
</dbReference>
<keyword evidence="3" id="KW-0677">Repeat</keyword>
<accession>A0A7R9B623</accession>
<dbReference type="PANTHER" id="PTHR11485:SF57">
    <property type="entry name" value="TRANSFERRIN"/>
    <property type="match status" value="1"/>
</dbReference>
<dbReference type="PROSITE" id="PS51408">
    <property type="entry name" value="TRANSFERRIN_LIKE_4"/>
    <property type="match status" value="2"/>
</dbReference>
<dbReference type="PANTHER" id="PTHR11485">
    <property type="entry name" value="TRANSFERRIN"/>
    <property type="match status" value="1"/>
</dbReference>
<dbReference type="InterPro" id="IPR001156">
    <property type="entry name" value="Transferrin-like_dom"/>
</dbReference>
<evidence type="ECO:0000259" key="4">
    <source>
        <dbReference type="PROSITE" id="PS51408"/>
    </source>
</evidence>
<evidence type="ECO:0000256" key="1">
    <source>
        <dbReference type="ARBA" id="ARBA00004613"/>
    </source>
</evidence>
<sequence>MATRREETTLDKPTFAWVIVRREVIAASGCRKVPILRWGPHERNRSFLKVGYPRRGPPRHTVPDGPQLVLSSIQCYLLANVCGSRCRRDEGAYIRRDHCVILGQSRHNAKMMFLTLCVVLPTILALPARRSPNEAYRICVPEENLEECNNMAALSALRFSCVPARDRLECLEKIKERQADFSPVDPEDMYIAAKLPDQDFQVFKEIRTKEEPAEEFRYEAVAVVHKNLDITSVQELRGLKSCHTGVGRNVGYKIPITKVIMTCVKASPLGHDTATQQNSSSGSIQLTKMGVLGPHNDPDLTARENELKALSSFFTKACLVGKWSADPAHNTRLKSTYSNLCELCEHPEICDYPDKFSGYDGAIKCLAENGGEVAWTKVYYVKKHFGLPIGDVAPQTPVADVHPEDFAYLCPDGSKKPITGPACRWAARPWQGFLINNDLVSSVSDLRTQVSLANTEGVESNADWLNKVLTINNKTLAIDNEQPISPQAYLDKANYTDVIERDSGAPHFPVRFCVVSDVEKAKCQSLKVSAFSRDIRPAFDCVQEQSVEDCLKTIRDGGADVITLDGGEVHTAVTQYNLKPILSEQYGEHGGLYYAVAVVKKSSSYQSISDLRGAKSCHTGYGRTAGWNVPLYTLLSKNLIEKNICPYTKAVSDFFSGGSCVPGVLAPANNPGNNNPTKLCDLCAGNVDEGDRQKSHCAANSEEAYYSYTGAFRCLTSGGDVAFVKHTTVLENTDGNNKESWASNLRSEDYELLCPDGGRKPVSQYSSCNLAQVPPHMVVTSHTKSDTSIETIRHALLSAADLYSKRPDLFKLFGTYLTKKNLLFKDMVMVMGASNSQAGPAARLYADRYTNRRHPSVNVFHWLELRCRETGQMGPAQRVDAGRPRNVQTADLEVAILTAVQQATARSTRDIVQATNVSQSAIGTGISSLLKFLGKFRYVWNSSGRRLNLGGLGQSITRRGYARLCSRLAELLSRDTGVNSATSLKAVEGETPVQQRYFEMLQLIKTCDHATGGN</sequence>
<dbReference type="GO" id="GO:0055037">
    <property type="term" value="C:recycling endosome"/>
    <property type="evidence" value="ECO:0007669"/>
    <property type="project" value="TreeGrafter"/>
</dbReference>
<dbReference type="Gene3D" id="3.40.190.10">
    <property type="entry name" value="Periplasmic binding protein-like II"/>
    <property type="match status" value="3"/>
</dbReference>
<proteinExistence type="predicted"/>
<dbReference type="PROSITE" id="PS00205">
    <property type="entry name" value="TRANSFERRIN_LIKE_1"/>
    <property type="match status" value="2"/>
</dbReference>
<evidence type="ECO:0000256" key="3">
    <source>
        <dbReference type="ARBA" id="ARBA00022737"/>
    </source>
</evidence>
<dbReference type="EMBL" id="OC006435">
    <property type="protein sequence ID" value="CAD7266125.1"/>
    <property type="molecule type" value="Genomic_DNA"/>
</dbReference>
<evidence type="ECO:0000313" key="5">
    <source>
        <dbReference type="EMBL" id="CAD7266125.1"/>
    </source>
</evidence>
<dbReference type="InterPro" id="IPR018195">
    <property type="entry name" value="Transferrin_Fe_BS"/>
</dbReference>
<evidence type="ECO:0000256" key="2">
    <source>
        <dbReference type="ARBA" id="ARBA00022525"/>
    </source>
</evidence>
<organism evidence="5">
    <name type="scientific">Timema shepardi</name>
    <name type="common">Walking stick</name>
    <dbReference type="NCBI Taxonomy" id="629360"/>
    <lineage>
        <taxon>Eukaryota</taxon>
        <taxon>Metazoa</taxon>
        <taxon>Ecdysozoa</taxon>
        <taxon>Arthropoda</taxon>
        <taxon>Hexapoda</taxon>
        <taxon>Insecta</taxon>
        <taxon>Pterygota</taxon>
        <taxon>Neoptera</taxon>
        <taxon>Polyneoptera</taxon>
        <taxon>Phasmatodea</taxon>
        <taxon>Timematodea</taxon>
        <taxon>Timematoidea</taxon>
        <taxon>Timematidae</taxon>
        <taxon>Timema</taxon>
    </lineage>
</organism>
<dbReference type="GO" id="GO:0005886">
    <property type="term" value="C:plasma membrane"/>
    <property type="evidence" value="ECO:0007669"/>
    <property type="project" value="TreeGrafter"/>
</dbReference>